<dbReference type="GO" id="GO:0016757">
    <property type="term" value="F:glycosyltransferase activity"/>
    <property type="evidence" value="ECO:0007669"/>
    <property type="project" value="UniProtKB-KW"/>
</dbReference>
<dbReference type="InterPro" id="IPR001173">
    <property type="entry name" value="Glyco_trans_2-like"/>
</dbReference>
<dbReference type="PANTHER" id="PTHR43685">
    <property type="entry name" value="GLYCOSYLTRANSFERASE"/>
    <property type="match status" value="1"/>
</dbReference>
<dbReference type="Gene3D" id="3.90.550.10">
    <property type="entry name" value="Spore Coat Polysaccharide Biosynthesis Protein SpsA, Chain A"/>
    <property type="match status" value="1"/>
</dbReference>
<dbReference type="Proteomes" id="UP000663064">
    <property type="component" value="Chromosome"/>
</dbReference>
<proteinExistence type="predicted"/>
<evidence type="ECO:0000313" key="2">
    <source>
        <dbReference type="EMBL" id="QOS12740.1"/>
    </source>
</evidence>
<protein>
    <submittedName>
        <fullName evidence="2">Glycosyltransferase, type 2</fullName>
        <ecNumber evidence="2">2.4.-.-</ecNumber>
    </submittedName>
</protein>
<evidence type="ECO:0000313" key="3">
    <source>
        <dbReference type="Proteomes" id="UP000663064"/>
    </source>
</evidence>
<dbReference type="PANTHER" id="PTHR43685:SF2">
    <property type="entry name" value="GLYCOSYLTRANSFERASE 2-LIKE DOMAIN-CONTAINING PROTEIN"/>
    <property type="match status" value="1"/>
</dbReference>
<dbReference type="GeneID" id="59460268"/>
<organism evidence="2 3">
    <name type="scientific">Haloferax gibbonsii</name>
    <dbReference type="NCBI Taxonomy" id="35746"/>
    <lineage>
        <taxon>Archaea</taxon>
        <taxon>Methanobacteriati</taxon>
        <taxon>Methanobacteriota</taxon>
        <taxon>Stenosarchaea group</taxon>
        <taxon>Halobacteria</taxon>
        <taxon>Halobacteriales</taxon>
        <taxon>Haloferacaceae</taxon>
        <taxon>Haloferax</taxon>
    </lineage>
</organism>
<dbReference type="Pfam" id="PF00535">
    <property type="entry name" value="Glycos_transf_2"/>
    <property type="match status" value="1"/>
</dbReference>
<keyword evidence="2" id="KW-0808">Transferase</keyword>
<accession>A0A871BIY4</accession>
<sequence>MTTTSNSPAVSFIIATYNRKNELQECIQSILDQSVDDAEIVIVSNSTDGTSGLFEQGGDLDHEQIRFFNYEGRMGVSEARNVGFQKANGDIYITIDDDAVISSEDVVEKVLAKFSRYPRLGAIAFQSVNYHTGEIEDKKVPKLKKSGYRDEPFFSSYFIGVGNAILSEVIDSAGDYPEDYTYGFEEVDLSYRIIREGYRIRYCPDIQVTHKESPVERVENDQLIQNIMRNRTKTSAKYLPWRYVISSTILWVLYSMLKTWGDPRPIISAMRDVYLERNTILDERRPLDAESMKYLREHHGRLLF</sequence>
<reference evidence="2" key="1">
    <citation type="journal article" date="2021" name="Front. Microbiol.">
        <title>Cellular and Genomic Properties of Haloferax gibbonsii LR2-5, the Host of Euryarchaeal Virus HFTV1.</title>
        <authorList>
            <person name="Tittes C."/>
            <person name="Schwarzer S."/>
            <person name="Pfeiffer F."/>
            <person name="Dyall-Smith M."/>
            <person name="Rodriguez-Franco M."/>
            <person name="Oksanen H.M."/>
            <person name="Quax T.E.F."/>
        </authorList>
    </citation>
    <scope>NUCLEOTIDE SEQUENCE</scope>
    <source>
        <strain evidence="2">LR2-5</strain>
    </source>
</reference>
<dbReference type="SUPFAM" id="SSF53448">
    <property type="entry name" value="Nucleotide-diphospho-sugar transferases"/>
    <property type="match status" value="1"/>
</dbReference>
<dbReference type="RefSeq" id="WP_193492602.1">
    <property type="nucleotide sequence ID" value="NZ_CP063205.1"/>
</dbReference>
<dbReference type="EC" id="2.4.-.-" evidence="2"/>
<evidence type="ECO:0000259" key="1">
    <source>
        <dbReference type="Pfam" id="PF00535"/>
    </source>
</evidence>
<dbReference type="EMBL" id="CP063205">
    <property type="protein sequence ID" value="QOS12740.1"/>
    <property type="molecule type" value="Genomic_DNA"/>
</dbReference>
<dbReference type="SMR" id="A0A871BIY4"/>
<name>A0A871BIY4_HALGI</name>
<dbReference type="InterPro" id="IPR050834">
    <property type="entry name" value="Glycosyltransf_2"/>
</dbReference>
<dbReference type="InterPro" id="IPR029044">
    <property type="entry name" value="Nucleotide-diphossugar_trans"/>
</dbReference>
<dbReference type="AlphaFoldDB" id="A0A871BIY4"/>
<feature type="domain" description="Glycosyltransferase 2-like" evidence="1">
    <location>
        <begin position="11"/>
        <end position="148"/>
    </location>
</feature>
<keyword evidence="2" id="KW-0328">Glycosyltransferase</keyword>
<gene>
    <name evidence="2" type="ORF">HfgLR_13060</name>
</gene>